<feature type="domain" description="SPX" evidence="7">
    <location>
        <begin position="1"/>
        <end position="386"/>
    </location>
</feature>
<dbReference type="GO" id="GO:0008270">
    <property type="term" value="F:zinc ion binding"/>
    <property type="evidence" value="ECO:0007669"/>
    <property type="project" value="UniProtKB-KW"/>
</dbReference>
<feature type="compositionally biased region" description="Polar residues" evidence="5">
    <location>
        <begin position="125"/>
        <end position="137"/>
    </location>
</feature>
<feature type="compositionally biased region" description="Low complexity" evidence="5">
    <location>
        <begin position="203"/>
        <end position="213"/>
    </location>
</feature>
<evidence type="ECO:0000256" key="4">
    <source>
        <dbReference type="PROSITE-ProRule" id="PRU00175"/>
    </source>
</evidence>
<dbReference type="PROSITE" id="PS00518">
    <property type="entry name" value="ZF_RING_1"/>
    <property type="match status" value="1"/>
</dbReference>
<dbReference type="Gene3D" id="3.30.40.10">
    <property type="entry name" value="Zinc/RING finger domain, C3HC4 (zinc finger)"/>
    <property type="match status" value="1"/>
</dbReference>
<dbReference type="PROSITE" id="PS51382">
    <property type="entry name" value="SPX"/>
    <property type="match status" value="1"/>
</dbReference>
<dbReference type="SUPFAM" id="SSF57850">
    <property type="entry name" value="RING/U-box"/>
    <property type="match status" value="1"/>
</dbReference>
<evidence type="ECO:0000256" key="3">
    <source>
        <dbReference type="ARBA" id="ARBA00022833"/>
    </source>
</evidence>
<dbReference type="OrthoDB" id="5588846at2759"/>
<feature type="region of interest" description="Disordered" evidence="5">
    <location>
        <begin position="181"/>
        <end position="215"/>
    </location>
</feature>
<evidence type="ECO:0000259" key="7">
    <source>
        <dbReference type="PROSITE" id="PS51382"/>
    </source>
</evidence>
<organism evidence="8 9">
    <name type="scientific">Fusarium albosuccineum</name>
    <dbReference type="NCBI Taxonomy" id="1237068"/>
    <lineage>
        <taxon>Eukaryota</taxon>
        <taxon>Fungi</taxon>
        <taxon>Dikarya</taxon>
        <taxon>Ascomycota</taxon>
        <taxon>Pezizomycotina</taxon>
        <taxon>Sordariomycetes</taxon>
        <taxon>Hypocreomycetidae</taxon>
        <taxon>Hypocreales</taxon>
        <taxon>Nectriaceae</taxon>
        <taxon>Fusarium</taxon>
        <taxon>Fusarium decemcellulare species complex</taxon>
    </lineage>
</organism>
<dbReference type="PROSITE" id="PS50089">
    <property type="entry name" value="ZF_RING_2"/>
    <property type="match status" value="1"/>
</dbReference>
<dbReference type="InterPro" id="IPR001841">
    <property type="entry name" value="Znf_RING"/>
</dbReference>
<feature type="domain" description="RING-type" evidence="6">
    <location>
        <begin position="441"/>
        <end position="480"/>
    </location>
</feature>
<gene>
    <name evidence="8" type="ORF">FALBO_9444</name>
</gene>
<keyword evidence="9" id="KW-1185">Reference proteome</keyword>
<proteinExistence type="predicted"/>
<comment type="caution">
    <text evidence="8">The sequence shown here is derived from an EMBL/GenBank/DDBJ whole genome shotgun (WGS) entry which is preliminary data.</text>
</comment>
<dbReference type="InterPro" id="IPR013083">
    <property type="entry name" value="Znf_RING/FYVE/PHD"/>
</dbReference>
<protein>
    <submittedName>
        <fullName evidence="8">RING finger</fullName>
    </submittedName>
</protein>
<feature type="compositionally biased region" description="Basic and acidic residues" evidence="5">
    <location>
        <begin position="186"/>
        <end position="195"/>
    </location>
</feature>
<reference evidence="8 9" key="1">
    <citation type="submission" date="2020-01" db="EMBL/GenBank/DDBJ databases">
        <title>Identification and distribution of gene clusters putatively required for synthesis of sphingolipid metabolism inhibitors in phylogenetically diverse species of the filamentous fungus Fusarium.</title>
        <authorList>
            <person name="Kim H.-S."/>
            <person name="Busman M."/>
            <person name="Brown D.W."/>
            <person name="Divon H."/>
            <person name="Uhlig S."/>
            <person name="Proctor R.H."/>
        </authorList>
    </citation>
    <scope>NUCLEOTIDE SEQUENCE [LARGE SCALE GENOMIC DNA]</scope>
    <source>
        <strain evidence="8 9">NRRL 20459</strain>
    </source>
</reference>
<dbReference type="Pfam" id="PF03105">
    <property type="entry name" value="SPX"/>
    <property type="match status" value="1"/>
</dbReference>
<dbReference type="PANTHER" id="PTHR23327">
    <property type="entry name" value="RING FINGER PROTEIN 127"/>
    <property type="match status" value="1"/>
</dbReference>
<keyword evidence="1" id="KW-0479">Metal-binding</keyword>
<dbReference type="EMBL" id="JAADYS010001315">
    <property type="protein sequence ID" value="KAF4463729.1"/>
    <property type="molecule type" value="Genomic_DNA"/>
</dbReference>
<feature type="region of interest" description="Disordered" evidence="5">
    <location>
        <begin position="112"/>
        <end position="140"/>
    </location>
</feature>
<name>A0A8H4L9D2_9HYPO</name>
<dbReference type="PANTHER" id="PTHR23327:SF51">
    <property type="entry name" value="TRANSCRIPTIONAL REGULATOR OF YEAST FORM ADHERENCE 3"/>
    <property type="match status" value="1"/>
</dbReference>
<dbReference type="InterPro" id="IPR004331">
    <property type="entry name" value="SPX_dom"/>
</dbReference>
<evidence type="ECO:0000256" key="2">
    <source>
        <dbReference type="ARBA" id="ARBA00022771"/>
    </source>
</evidence>
<evidence type="ECO:0000256" key="1">
    <source>
        <dbReference type="ARBA" id="ARBA00022723"/>
    </source>
</evidence>
<dbReference type="Pfam" id="PF13923">
    <property type="entry name" value="zf-C3HC4_2"/>
    <property type="match status" value="1"/>
</dbReference>
<dbReference type="Proteomes" id="UP000554235">
    <property type="component" value="Unassembled WGS sequence"/>
</dbReference>
<accession>A0A8H4L9D2</accession>
<evidence type="ECO:0000259" key="6">
    <source>
        <dbReference type="PROSITE" id="PS50089"/>
    </source>
</evidence>
<evidence type="ECO:0000313" key="8">
    <source>
        <dbReference type="EMBL" id="KAF4463729.1"/>
    </source>
</evidence>
<dbReference type="InterPro" id="IPR017907">
    <property type="entry name" value="Znf_RING_CS"/>
</dbReference>
<sequence length="536" mass="60119">MKFAHDFKETLRTQDFPPHWVDNAIPYSQLKKCLKKVARELHDLGLDPETLRELLKPDTTSPVALKYKLNGGSDSHLRPKLTVQLHLQDGVPVDASLAPNSRDFLNKIATNLPKGQWPPHPESIAKSSDSESVTSLPKSDMRIETAAAPSAQTVDALAEEANEKLAIALAEQASVKMTKNTVTDPVPKDVTEHPAEASNDVKAPASAATAPTSDADEGTYEIIEVPLVFDAEFFDMLQSDVTNLDALQATEEKNMTSEIIALGKEVEQVAKPKRFFKTDLARWRQIFELYLDAEVFFATHEQDHGARSSQVALKQLQWFQDQVKTQKLAKGFKLAESQAAFTRFINLNAALLKNLQFQELNKTAVSKILKSEHTDCTHVSMIANTDVNQEFDKRTALGVSRKFPTAVHSDKLLAGSISKDVCAKMSQELVSVVPQLNDYLCPVCFSVAYMPVRLDCQHVFCIRCIIKIQRRKERHCPLCRADVVLRASADNLDYELQKYMKKYFSKEVKEKQRANEIERGVEDYGPGYVHQECTIM</sequence>
<evidence type="ECO:0000313" key="9">
    <source>
        <dbReference type="Proteomes" id="UP000554235"/>
    </source>
</evidence>
<dbReference type="AlphaFoldDB" id="A0A8H4L9D2"/>
<evidence type="ECO:0000256" key="5">
    <source>
        <dbReference type="SAM" id="MobiDB-lite"/>
    </source>
</evidence>
<dbReference type="SMART" id="SM00184">
    <property type="entry name" value="RING"/>
    <property type="match status" value="1"/>
</dbReference>
<keyword evidence="2 4" id="KW-0863">Zinc-finger</keyword>
<keyword evidence="3" id="KW-0862">Zinc</keyword>